<evidence type="ECO:0000313" key="2">
    <source>
        <dbReference type="EMBL" id="SNR32412.1"/>
    </source>
</evidence>
<dbReference type="AlphaFoldDB" id="A0A238VDB7"/>
<protein>
    <submittedName>
        <fullName evidence="2">Uncharacterized protein</fullName>
    </submittedName>
</protein>
<evidence type="ECO:0000313" key="3">
    <source>
        <dbReference type="Proteomes" id="UP000198384"/>
    </source>
</evidence>
<dbReference type="RefSeq" id="WP_089379931.1">
    <property type="nucleotide sequence ID" value="NZ_FZNT01000001.1"/>
</dbReference>
<evidence type="ECO:0000256" key="1">
    <source>
        <dbReference type="SAM" id="Phobius"/>
    </source>
</evidence>
<keyword evidence="3" id="KW-1185">Reference proteome</keyword>
<keyword evidence="1" id="KW-0812">Transmembrane</keyword>
<feature type="transmembrane region" description="Helical" evidence="1">
    <location>
        <begin position="12"/>
        <end position="28"/>
    </location>
</feature>
<proteinExistence type="predicted"/>
<dbReference type="Proteomes" id="UP000198384">
    <property type="component" value="Unassembled WGS sequence"/>
</dbReference>
<name>A0A238VDB7_9FLAO</name>
<accession>A0A238VDB7</accession>
<organism evidence="2 3">
    <name type="scientific">Lutibacter agarilyticus</name>
    <dbReference type="NCBI Taxonomy" id="1109740"/>
    <lineage>
        <taxon>Bacteria</taxon>
        <taxon>Pseudomonadati</taxon>
        <taxon>Bacteroidota</taxon>
        <taxon>Flavobacteriia</taxon>
        <taxon>Flavobacteriales</taxon>
        <taxon>Flavobacteriaceae</taxon>
        <taxon>Lutibacter</taxon>
    </lineage>
</organism>
<dbReference type="EMBL" id="FZNT01000001">
    <property type="protein sequence ID" value="SNR32412.1"/>
    <property type="molecule type" value="Genomic_DNA"/>
</dbReference>
<keyword evidence="1" id="KW-0472">Membrane</keyword>
<gene>
    <name evidence="2" type="ORF">SAMN06265371_101269</name>
</gene>
<sequence>MKILNPILKSNIFFLIIVATIISISLNGCSKEDSETGEFDNTFLLLNDEMVWSGANADNNHYFDFRPTLVNPFEHWFGTNCVQSRTAYSFQSIEVITNSKDRFVIRCTYSETSNILYTFVKSGNEIKVTMVINEGSNSIIELDNLILTDSVTVNLVNC</sequence>
<reference evidence="2 3" key="1">
    <citation type="submission" date="2017-06" db="EMBL/GenBank/DDBJ databases">
        <authorList>
            <person name="Kim H.J."/>
            <person name="Triplett B.A."/>
        </authorList>
    </citation>
    <scope>NUCLEOTIDE SEQUENCE [LARGE SCALE GENOMIC DNA]</scope>
    <source>
        <strain evidence="2 3">DSM 29150</strain>
    </source>
</reference>
<keyword evidence="1" id="KW-1133">Transmembrane helix</keyword>